<evidence type="ECO:0000259" key="4">
    <source>
        <dbReference type="Pfam" id="PF00294"/>
    </source>
</evidence>
<evidence type="ECO:0000256" key="3">
    <source>
        <dbReference type="ARBA" id="ARBA00022777"/>
    </source>
</evidence>
<dbReference type="InterPro" id="IPR029056">
    <property type="entry name" value="Ribokinase-like"/>
</dbReference>
<dbReference type="Pfam" id="PF00294">
    <property type="entry name" value="PfkB"/>
    <property type="match status" value="1"/>
</dbReference>
<protein>
    <recommendedName>
        <fullName evidence="4">Carbohydrate kinase PfkB domain-containing protein</fullName>
    </recommendedName>
</protein>
<dbReference type="Gene3D" id="3.40.1190.20">
    <property type="match status" value="1"/>
</dbReference>
<dbReference type="CDD" id="cd01168">
    <property type="entry name" value="adenosine_kinase"/>
    <property type="match status" value="1"/>
</dbReference>
<dbReference type="GO" id="GO:0016301">
    <property type="term" value="F:kinase activity"/>
    <property type="evidence" value="ECO:0007669"/>
    <property type="project" value="UniProtKB-KW"/>
</dbReference>
<dbReference type="InterPro" id="IPR011611">
    <property type="entry name" value="PfkB_dom"/>
</dbReference>
<evidence type="ECO:0000313" key="6">
    <source>
        <dbReference type="Proteomes" id="UP000233256"/>
    </source>
</evidence>
<dbReference type="InterPro" id="IPR052700">
    <property type="entry name" value="Carb_kinase_PfkB-like"/>
</dbReference>
<reference evidence="5 6" key="1">
    <citation type="journal article" date="2017" name="ISME J.">
        <title>Potential for microbial H2 and metal transformations associated with novel bacteria and archaea in deep terrestrial subsurface sediments.</title>
        <authorList>
            <person name="Hernsdorf A.W."/>
            <person name="Amano Y."/>
            <person name="Miyakawa K."/>
            <person name="Ise K."/>
            <person name="Suzuki Y."/>
            <person name="Anantharaman K."/>
            <person name="Probst A."/>
            <person name="Burstein D."/>
            <person name="Thomas B.C."/>
            <person name="Banfield J.F."/>
        </authorList>
    </citation>
    <scope>NUCLEOTIDE SEQUENCE [LARGE SCALE GENOMIC DNA]</scope>
    <source>
        <strain evidence="5">HGW-Wallbacteria-1</strain>
    </source>
</reference>
<evidence type="ECO:0000256" key="1">
    <source>
        <dbReference type="ARBA" id="ARBA00010688"/>
    </source>
</evidence>
<dbReference type="Proteomes" id="UP000233256">
    <property type="component" value="Unassembled WGS sequence"/>
</dbReference>
<dbReference type="PROSITE" id="PS00583">
    <property type="entry name" value="PFKB_KINASES_1"/>
    <property type="match status" value="1"/>
</dbReference>
<dbReference type="SUPFAM" id="SSF53613">
    <property type="entry name" value="Ribokinase-like"/>
    <property type="match status" value="1"/>
</dbReference>
<sequence>MANHNIASPDNSYPSSKPAIDVFTLGNALVDYIYEGVQESFLSDNKLRSGDMHLVNPEAGILLDEKLASMKMIRLAGGSATNVACGVANLGGKSACSGCVGDDANGLFFQANLIASDVKPHLWKSEIPTGVARTFVTTRDDGRIERTFATSLGAAPTLPPQALPIDTIRTSRILHTTGYTYQAMSDTFAAALEIAVSAGTMVSLDLSSPSVIEEYRQQLMDLTLSKVDFLFMNEQESMTLSGTDNPLDSAQLLGDKIKFLIIKLGPDGARVFHEGKETVIEPFAATNVLDVNGAGDGFTAGFLYSFCRGLSLHTCGRVGAYYGARVVEHLGARLPFSPMSQVASIIAAEEKV</sequence>
<comment type="caution">
    <text evidence="5">The sequence shown here is derived from an EMBL/GenBank/DDBJ whole genome shotgun (WGS) entry which is preliminary data.</text>
</comment>
<dbReference type="InterPro" id="IPR002173">
    <property type="entry name" value="Carboh/pur_kinase_PfkB_CS"/>
</dbReference>
<dbReference type="EMBL" id="PGXC01000004">
    <property type="protein sequence ID" value="PKK90808.1"/>
    <property type="molecule type" value="Genomic_DNA"/>
</dbReference>
<evidence type="ECO:0000313" key="5">
    <source>
        <dbReference type="EMBL" id="PKK90808.1"/>
    </source>
</evidence>
<name>A0A2N1PR37_9BACT</name>
<dbReference type="PANTHER" id="PTHR43320">
    <property type="entry name" value="SUGAR KINASE"/>
    <property type="match status" value="1"/>
</dbReference>
<dbReference type="PANTHER" id="PTHR43320:SF3">
    <property type="entry name" value="CARBOHYDRATE KINASE PFKB DOMAIN-CONTAINING PROTEIN"/>
    <property type="match status" value="1"/>
</dbReference>
<dbReference type="PROSITE" id="PS00584">
    <property type="entry name" value="PFKB_KINASES_2"/>
    <property type="match status" value="1"/>
</dbReference>
<dbReference type="AlphaFoldDB" id="A0A2N1PR37"/>
<comment type="similarity">
    <text evidence="1">Belongs to the carbohydrate kinase PfkB family.</text>
</comment>
<proteinExistence type="inferred from homology"/>
<keyword evidence="2" id="KW-0808">Transferase</keyword>
<gene>
    <name evidence="5" type="ORF">CVV64_07980</name>
</gene>
<accession>A0A2N1PR37</accession>
<organism evidence="5 6">
    <name type="scientific">Candidatus Wallbacteria bacterium HGW-Wallbacteria-1</name>
    <dbReference type="NCBI Taxonomy" id="2013854"/>
    <lineage>
        <taxon>Bacteria</taxon>
        <taxon>Candidatus Walliibacteriota</taxon>
    </lineage>
</organism>
<evidence type="ECO:0000256" key="2">
    <source>
        <dbReference type="ARBA" id="ARBA00022679"/>
    </source>
</evidence>
<feature type="domain" description="Carbohydrate kinase PfkB" evidence="4">
    <location>
        <begin position="70"/>
        <end position="335"/>
    </location>
</feature>
<keyword evidence="3" id="KW-0418">Kinase</keyword>